<dbReference type="AlphaFoldDB" id="A0AAD3SV64"/>
<gene>
    <name evidence="2" type="ORF">Nepgr_019048</name>
</gene>
<accession>A0AAD3SV64</accession>
<keyword evidence="3" id="KW-1185">Reference proteome</keyword>
<reference evidence="2" key="1">
    <citation type="submission" date="2023-05" db="EMBL/GenBank/DDBJ databases">
        <title>Nepenthes gracilis genome sequencing.</title>
        <authorList>
            <person name="Fukushima K."/>
        </authorList>
    </citation>
    <scope>NUCLEOTIDE SEQUENCE</scope>
    <source>
        <strain evidence="2">SING2019-196</strain>
    </source>
</reference>
<feature type="region of interest" description="Disordered" evidence="1">
    <location>
        <begin position="55"/>
        <end position="80"/>
    </location>
</feature>
<evidence type="ECO:0000313" key="2">
    <source>
        <dbReference type="EMBL" id="GMH17207.1"/>
    </source>
</evidence>
<dbReference type="InterPro" id="IPR038745">
    <property type="entry name" value="AT4G37440-like"/>
</dbReference>
<dbReference type="Proteomes" id="UP001279734">
    <property type="component" value="Unassembled WGS sequence"/>
</dbReference>
<dbReference type="PANTHER" id="PTHR34057:SF10">
    <property type="entry name" value="TRANSPOSASE, PTTA_EN_SPM, PLANT"/>
    <property type="match status" value="1"/>
</dbReference>
<dbReference type="EMBL" id="BSYO01000017">
    <property type="protein sequence ID" value="GMH17207.1"/>
    <property type="molecule type" value="Genomic_DNA"/>
</dbReference>
<organism evidence="2 3">
    <name type="scientific">Nepenthes gracilis</name>
    <name type="common">Slender pitcher plant</name>
    <dbReference type="NCBI Taxonomy" id="150966"/>
    <lineage>
        <taxon>Eukaryota</taxon>
        <taxon>Viridiplantae</taxon>
        <taxon>Streptophyta</taxon>
        <taxon>Embryophyta</taxon>
        <taxon>Tracheophyta</taxon>
        <taxon>Spermatophyta</taxon>
        <taxon>Magnoliopsida</taxon>
        <taxon>eudicotyledons</taxon>
        <taxon>Gunneridae</taxon>
        <taxon>Pentapetalae</taxon>
        <taxon>Caryophyllales</taxon>
        <taxon>Nepenthaceae</taxon>
        <taxon>Nepenthes</taxon>
    </lineage>
</organism>
<name>A0AAD3SV64_NEPGR</name>
<feature type="compositionally biased region" description="Polar residues" evidence="1">
    <location>
        <begin position="63"/>
        <end position="75"/>
    </location>
</feature>
<proteinExistence type="predicted"/>
<dbReference type="CDD" id="cd11650">
    <property type="entry name" value="AT4G37440_like"/>
    <property type="match status" value="1"/>
</dbReference>
<feature type="region of interest" description="Disordered" evidence="1">
    <location>
        <begin position="445"/>
        <end position="475"/>
    </location>
</feature>
<feature type="compositionally biased region" description="Basic residues" evidence="1">
    <location>
        <begin position="456"/>
        <end position="475"/>
    </location>
</feature>
<evidence type="ECO:0000256" key="1">
    <source>
        <dbReference type="SAM" id="MobiDB-lite"/>
    </source>
</evidence>
<protein>
    <submittedName>
        <fullName evidence="2">Uncharacterized protein</fullName>
    </submittedName>
</protein>
<comment type="caution">
    <text evidence="2">The sequence shown here is derived from an EMBL/GenBank/DDBJ whole genome shotgun (WGS) entry which is preliminary data.</text>
</comment>
<evidence type="ECO:0000313" key="3">
    <source>
        <dbReference type="Proteomes" id="UP001279734"/>
    </source>
</evidence>
<dbReference type="PANTHER" id="PTHR34057">
    <property type="entry name" value="ELONGATION FACTOR"/>
    <property type="match status" value="1"/>
</dbReference>
<sequence>MGPDSDLKRKSDMAMDVSLVKVNGDACKVPEEKPIICAYNDINITERTNSGEKELVKGDQDATESSSSFGNTDSGIGNAAVSSDVEVESEWRDDGTSTLTFDGCGDLLQKRRKKLTSHWRKFVRPLTWRCKWVELQLKELWSQAVKYDRELAECSQRKQRESEKFRSQDLSVKAVPTFCQSQKVIVFRRKKRRRVEETTNIVSYMKRHNLFSYYVNKKSFVDCAYMDDDCGNSVALVNKSNFINDEFGVDGEWLPLEFKDGNSFEEILQKIEDAQLLLRSLTVRMDKVICENSRKFTPSDYSSFLAPSAAPNLEFPRLVNEEILIGNLYATLLHTSENKLGDQFIPESTVSSFGKATPLPDMIESTDRLNGCLSCVKIKDQILEYNGSVKEELHYIKEIGFRPAPSGKPRSPSAVPAGAAQHLLDQKPDLSRKSAVPIEQRTVRMRSISKLITPNNKRKRRSRKARSSRWNRRSS</sequence>